<protein>
    <submittedName>
        <fullName evidence="1">Uncharacterized protein</fullName>
    </submittedName>
</protein>
<gene>
    <name evidence="1" type="ORF">OM075_00620</name>
</gene>
<proteinExistence type="predicted"/>
<dbReference type="EMBL" id="JAPDPJ010000001">
    <property type="protein sequence ID" value="MCW3784943.1"/>
    <property type="molecule type" value="Genomic_DNA"/>
</dbReference>
<organism evidence="1 2">
    <name type="scientific">Plebeiibacterium sediminum</name>
    <dbReference type="NCBI Taxonomy" id="2992112"/>
    <lineage>
        <taxon>Bacteria</taxon>
        <taxon>Pseudomonadati</taxon>
        <taxon>Bacteroidota</taxon>
        <taxon>Bacteroidia</taxon>
        <taxon>Marinilabiliales</taxon>
        <taxon>Marinilabiliaceae</taxon>
        <taxon>Plebeiibacterium</taxon>
    </lineage>
</organism>
<keyword evidence="2" id="KW-1185">Reference proteome</keyword>
<name>A0AAE3M0U5_9BACT</name>
<dbReference type="Proteomes" id="UP001209229">
    <property type="component" value="Unassembled WGS sequence"/>
</dbReference>
<dbReference type="RefSeq" id="WP_301188514.1">
    <property type="nucleotide sequence ID" value="NZ_JAPDPJ010000001.1"/>
</dbReference>
<reference evidence="1" key="1">
    <citation type="submission" date="2022-10" db="EMBL/GenBank/DDBJ databases">
        <authorList>
            <person name="Yu W.X."/>
        </authorList>
    </citation>
    <scope>NUCLEOTIDE SEQUENCE</scope>
    <source>
        <strain evidence="1">AAT</strain>
    </source>
</reference>
<dbReference type="AlphaFoldDB" id="A0AAE3M0U5"/>
<comment type="caution">
    <text evidence="1">The sequence shown here is derived from an EMBL/GenBank/DDBJ whole genome shotgun (WGS) entry which is preliminary data.</text>
</comment>
<evidence type="ECO:0000313" key="1">
    <source>
        <dbReference type="EMBL" id="MCW3784943.1"/>
    </source>
</evidence>
<accession>A0AAE3M0U5</accession>
<sequence length="708" mass="81201">MLKLTIYHSGKSFTARLRKNTSIRIKVKNPMFGDAGLFSYLIKVYREENDRIFNYAASLDSVEEAKLSFKLEIGTDVFAEGDVKVTESNDNEIEFYLKSGNSSVNYFLKNTLMNQTEIWGNHDNLYTEENTLEGCFPEFKIVAPPIGNADGVVYNYYDFASVLHNDNKYPAVYVRLLLNKLISGLGYTKESDCLNDIADFNRLALFSPVHKKGEYPNSKISSLLPAVSLLDWVSDFRTRFSIAVFFSPYLYDAEILNIADCLNLDPVNWTNKYKSISKLAPPAEKQLYFSHDSEEKNNVLEYQVLKDNYGYYTVATMAEMTQGNTYYFVTSLDRFFFGEITTPDSLTTNNPGYHFRSDNISFGGKTYKSIVEAYLFDYSDTIVNSDTTANTLNLIDQFMYPLWDGELNYSWGYSIDAKTTAAAKLVVKLVGIDEDGNETECGHDEVDITSTSYIKITRKLRASASVTLSSETNANYRLALRFYCKAETAGTQITMQYGGLEYGTGDEYESEGYINPQMTEFKEVGIIGNLTYGDIPDNEKPTNYKPTSKIPVNDLFQMNHYLFEFPKTNIEPKDRDEQTDFEYIIYRGKKADIQQGIKYAGYCNADILDQLKEDYTNKLETPLEPLLSLAWIGEKGILNKLWKNRLHWERYFKREAKINMELSINDIMNHKIYIPFSIKENHFIIDELDFELDEMGNVSNCQITPYTL</sequence>
<evidence type="ECO:0000313" key="2">
    <source>
        <dbReference type="Proteomes" id="UP001209229"/>
    </source>
</evidence>